<sequence length="1458" mass="156257">MISGSSTDSTAATQPHRCRTQESTQSTAATTSAPDVPADQSSRQPSVPRGAGTVFCEKTYKVKIDDETVWQVPTRLKYVKKVGSGAYGCVASFVDTTVFVREETNSDDGNSSRQQSSCSGGHCEGNTKNGGQEGTSTTNKKLAVKKIGDLFRDLIDAKRIYREIKILKELKHDNIINLVEILDPQTPDFDDIYLVSDLMDTDLHRVIYSRQPLTPEHHQYFLYQLLLGLSFLHQADIIHRDLKPSNVLVNLNCDIKICDFGLARGLNMHPVSSQQHHLQHDVGCGGPESVVRTYSGSTRNPHPWEEEKIAIAAGSGSSAATRLVRLAQQQQGGGGYDTAEQRHEVDTRQDEDVDDMELTDYVVTRWYRPPEILISPFCYSKPVDLWSVGCIFAELLGRRALFAGKDHFDQLRRIVRIMGRPSTEEINKVANEGRGKHFNSSATGKKTSSTKKRRSEAARRFIESLPNNQPYNLEELFPEAPPAALDLLTRFLAFDPANRITVQEALRHEYFEGLHSVEDEPRVTSPVDWSFDNFVPTKRLLQNKVYQEILFFHPEIVLRDFPLLPSRGVHISPSTLPAYIRQPLSLLQQQRQASAPAPSSSKSLHSFSSTTVPSSCGSLRGSVSRSSQLSTGTPRSSSTLVPPVVHVHPPASSGTTTQLLSSSDEDRSLSAASTAPPDENQEALSTAVLLDNYSGTRAASTAGLSTAQSLAPASSCYYGACASKKGKVEGSSAGKHHRSGSGRESSNNSQHSSNLLHAEASSYSLPSTHPSSSVASSPPQSSCSVQSFPGLSTSIHTVSTSAALGASVNTNTMMKQRDSGSHFCPDTSGSLCCSSSPSYSLPTCASIASFASLPATLASSSSLGTFAPDSSCAAPRVLHSNRSTGPPRTDVLGSASAPATTEQLLMHTSSRGGRDGNGSQAQHSGDCLKQGSRHEISFDHSRRMQAQQQLVQNTTEGAGEGKRSSAVVYRARYHHAGHRGGYAQNIESSQLHHHPLCHGHGQRAASGSVGCSSSQGASTSTQSIGALLNGGSQGLHCPGGCTRSASLPSTTSELLAAAQQAVGSSVGFPPFAAPPQPGGSHRLASCAGHCLDDPLDDHRRLHVDHLLHEHAHSAGLCVSRGGSMSGGARCTSCCAEILTQPTSSKYSAFFNHQVTAHYDTSMCGGTAGAPGSEALQHDELTCSGHRGCKDRNASGTSCCRGPNSSGYSTLAHGGDGRGTASFLSTSSTCGAGERGVPVSERRGEGALSRDGIDYASRTTTRSSLCTDDGGFVADGQEVSSAALLQQFHNELQKQQLVHQEATMQGDGSGRTCGRGSGGRQDSSGHAVHAVCLNARSDEGSALAMVREGRAGRGETQEERDRMRELENEAYLDSSAARGAMDMSMDVSVGSDSEKKDRTRPGPDVMTDVDNFLLQTQQRRNTGEERETSSSLRLTEHQMRILRQQQLQGHLRHDPQQQI</sequence>
<dbReference type="Proteomes" id="UP000221165">
    <property type="component" value="Unassembled WGS sequence"/>
</dbReference>
<dbReference type="PROSITE" id="PS00108">
    <property type="entry name" value="PROTEIN_KINASE_ST"/>
    <property type="match status" value="1"/>
</dbReference>
<evidence type="ECO:0000259" key="7">
    <source>
        <dbReference type="PROSITE" id="PS50011"/>
    </source>
</evidence>
<feature type="compositionally biased region" description="Low complexity" evidence="6">
    <location>
        <begin position="742"/>
        <end position="754"/>
    </location>
</feature>
<feature type="region of interest" description="Disordered" evidence="6">
    <location>
        <begin position="726"/>
        <end position="754"/>
    </location>
</feature>
<feature type="region of interest" description="Disordered" evidence="6">
    <location>
        <begin position="331"/>
        <end position="351"/>
    </location>
</feature>
<feature type="compositionally biased region" description="Low complexity" evidence="6">
    <location>
        <begin position="21"/>
        <end position="33"/>
    </location>
</feature>
<evidence type="ECO:0000313" key="9">
    <source>
        <dbReference type="Proteomes" id="UP000221165"/>
    </source>
</evidence>
<feature type="domain" description="Protein kinase" evidence="7">
    <location>
        <begin position="76"/>
        <end position="511"/>
    </location>
</feature>
<dbReference type="OrthoDB" id="331871at2759"/>
<feature type="region of interest" description="Disordered" evidence="6">
    <location>
        <begin position="1374"/>
        <end position="1435"/>
    </location>
</feature>
<dbReference type="GO" id="GO:0005524">
    <property type="term" value="F:ATP binding"/>
    <property type="evidence" value="ECO:0007669"/>
    <property type="project" value="UniProtKB-KW"/>
</dbReference>
<comment type="caution">
    <text evidence="8">The sequence shown here is derived from an EMBL/GenBank/DDBJ whole genome shotgun (WGS) entry which is preliminary data.</text>
</comment>
<dbReference type="GO" id="GO:0004707">
    <property type="term" value="F:MAP kinase activity"/>
    <property type="evidence" value="ECO:0007669"/>
    <property type="project" value="InterPro"/>
</dbReference>
<dbReference type="PROSITE" id="PS50011">
    <property type="entry name" value="PROTEIN_KINASE_DOM"/>
    <property type="match status" value="1"/>
</dbReference>
<evidence type="ECO:0000313" key="8">
    <source>
        <dbReference type="EMBL" id="PHJ23994.1"/>
    </source>
</evidence>
<feature type="region of interest" description="Disordered" evidence="6">
    <location>
        <begin position="1304"/>
        <end position="1324"/>
    </location>
</feature>
<feature type="compositionally biased region" description="Low complexity" evidence="6">
    <location>
        <begin position="641"/>
        <end position="662"/>
    </location>
</feature>
<keyword evidence="2" id="KW-0808">Transferase</keyword>
<name>A0A2C6LA31_9APIC</name>
<dbReference type="InterPro" id="IPR050117">
    <property type="entry name" value="MAPK"/>
</dbReference>
<organism evidence="8 9">
    <name type="scientific">Cystoisospora suis</name>
    <dbReference type="NCBI Taxonomy" id="483139"/>
    <lineage>
        <taxon>Eukaryota</taxon>
        <taxon>Sar</taxon>
        <taxon>Alveolata</taxon>
        <taxon>Apicomplexa</taxon>
        <taxon>Conoidasida</taxon>
        <taxon>Coccidia</taxon>
        <taxon>Eucoccidiorida</taxon>
        <taxon>Eimeriorina</taxon>
        <taxon>Sarcocystidae</taxon>
        <taxon>Cystoisospora</taxon>
    </lineage>
</organism>
<feature type="compositionally biased region" description="Basic and acidic residues" evidence="6">
    <location>
        <begin position="1391"/>
        <end position="1400"/>
    </location>
</feature>
<evidence type="ECO:0000256" key="4">
    <source>
        <dbReference type="ARBA" id="ARBA00022777"/>
    </source>
</evidence>
<accession>A0A2C6LA31</accession>
<evidence type="ECO:0000256" key="1">
    <source>
        <dbReference type="ARBA" id="ARBA00022527"/>
    </source>
</evidence>
<feature type="compositionally biased region" description="Polar residues" evidence="6">
    <location>
        <begin position="908"/>
        <end position="923"/>
    </location>
</feature>
<feature type="region of interest" description="Disordered" evidence="6">
    <location>
        <begin position="908"/>
        <end position="929"/>
    </location>
</feature>
<proteinExistence type="predicted"/>
<evidence type="ECO:0000256" key="6">
    <source>
        <dbReference type="SAM" id="MobiDB-lite"/>
    </source>
</evidence>
<dbReference type="GeneID" id="94425561"/>
<feature type="region of interest" description="Disordered" evidence="6">
    <location>
        <begin position="1"/>
        <end position="50"/>
    </location>
</feature>
<feature type="compositionally biased region" description="Polar residues" evidence="6">
    <location>
        <begin position="126"/>
        <end position="138"/>
    </location>
</feature>
<keyword evidence="9" id="KW-1185">Reference proteome</keyword>
<keyword evidence="1" id="KW-0723">Serine/threonine-protein kinase</keyword>
<feature type="region of interest" description="Disordered" evidence="6">
    <location>
        <begin position="590"/>
        <end position="682"/>
    </location>
</feature>
<reference evidence="8 9" key="1">
    <citation type="journal article" date="2017" name="Int. J. Parasitol.">
        <title>The genome of the protozoan parasite Cystoisospora suis and a reverse vaccinology approach to identify vaccine candidates.</title>
        <authorList>
            <person name="Palmieri N."/>
            <person name="Shrestha A."/>
            <person name="Ruttkowski B."/>
            <person name="Beck T."/>
            <person name="Vogl C."/>
            <person name="Tomley F."/>
            <person name="Blake D.P."/>
            <person name="Joachim A."/>
        </authorList>
    </citation>
    <scope>NUCLEOTIDE SEQUENCE [LARGE SCALE GENOMIC DNA]</scope>
    <source>
        <strain evidence="8 9">Wien I</strain>
    </source>
</reference>
<dbReference type="SUPFAM" id="SSF56112">
    <property type="entry name" value="Protein kinase-like (PK-like)"/>
    <property type="match status" value="1"/>
</dbReference>
<dbReference type="InterPro" id="IPR008271">
    <property type="entry name" value="Ser/Thr_kinase_AS"/>
</dbReference>
<dbReference type="CDD" id="cd07834">
    <property type="entry name" value="STKc_MAPK"/>
    <property type="match status" value="1"/>
</dbReference>
<dbReference type="PANTHER" id="PTHR24055">
    <property type="entry name" value="MITOGEN-ACTIVATED PROTEIN KINASE"/>
    <property type="match status" value="1"/>
</dbReference>
<feature type="region of interest" description="Disordered" evidence="6">
    <location>
        <begin position="433"/>
        <end position="454"/>
    </location>
</feature>
<keyword evidence="3" id="KW-0547">Nucleotide-binding</keyword>
<feature type="region of interest" description="Disordered" evidence="6">
    <location>
        <begin position="104"/>
        <end position="138"/>
    </location>
</feature>
<gene>
    <name evidence="8" type="ORF">CSUI_002148</name>
</gene>
<protein>
    <submittedName>
        <fullName evidence="8">Cmgc mapk family mapk-1</fullName>
    </submittedName>
</protein>
<feature type="compositionally biased region" description="Polar residues" evidence="6">
    <location>
        <begin position="107"/>
        <end position="119"/>
    </location>
</feature>
<evidence type="ECO:0000256" key="5">
    <source>
        <dbReference type="ARBA" id="ARBA00022840"/>
    </source>
</evidence>
<feature type="compositionally biased region" description="Basic and acidic residues" evidence="6">
    <location>
        <begin position="1420"/>
        <end position="1435"/>
    </location>
</feature>
<dbReference type="EMBL" id="MIGC01000896">
    <property type="protein sequence ID" value="PHJ23994.1"/>
    <property type="molecule type" value="Genomic_DNA"/>
</dbReference>
<feature type="compositionally biased region" description="Low complexity" evidence="6">
    <location>
        <begin position="1380"/>
        <end position="1390"/>
    </location>
</feature>
<dbReference type="InterPro" id="IPR003527">
    <property type="entry name" value="MAP_kinase_CS"/>
</dbReference>
<dbReference type="RefSeq" id="XP_067925668.1">
    <property type="nucleotide sequence ID" value="XM_068062350.1"/>
</dbReference>
<dbReference type="SMART" id="SM00220">
    <property type="entry name" value="S_TKc"/>
    <property type="match status" value="1"/>
</dbReference>
<evidence type="ECO:0000256" key="2">
    <source>
        <dbReference type="ARBA" id="ARBA00022679"/>
    </source>
</evidence>
<dbReference type="VEuPathDB" id="ToxoDB:CSUI_002148"/>
<keyword evidence="4" id="KW-0418">Kinase</keyword>
<dbReference type="InterPro" id="IPR000719">
    <property type="entry name" value="Prot_kinase_dom"/>
</dbReference>
<feature type="compositionally biased region" description="Low complexity" evidence="6">
    <location>
        <begin position="590"/>
        <end position="609"/>
    </location>
</feature>
<feature type="compositionally biased region" description="Polar residues" evidence="6">
    <location>
        <begin position="1"/>
        <end position="13"/>
    </location>
</feature>
<dbReference type="Gene3D" id="3.30.200.20">
    <property type="entry name" value="Phosphorylase Kinase, domain 1"/>
    <property type="match status" value="1"/>
</dbReference>
<dbReference type="Gene3D" id="1.10.510.10">
    <property type="entry name" value="Transferase(Phosphotransferase) domain 1"/>
    <property type="match status" value="2"/>
</dbReference>
<feature type="compositionally biased region" description="Polar residues" evidence="6">
    <location>
        <begin position="610"/>
        <end position="640"/>
    </location>
</feature>
<keyword evidence="5" id="KW-0067">ATP-binding</keyword>
<feature type="compositionally biased region" description="Gly residues" evidence="6">
    <location>
        <begin position="1306"/>
        <end position="1318"/>
    </location>
</feature>
<dbReference type="Pfam" id="PF00069">
    <property type="entry name" value="Pkinase"/>
    <property type="match status" value="2"/>
</dbReference>
<feature type="compositionally biased region" description="Basic and acidic residues" evidence="6">
    <location>
        <begin position="339"/>
        <end position="350"/>
    </location>
</feature>
<dbReference type="InterPro" id="IPR011009">
    <property type="entry name" value="Kinase-like_dom_sf"/>
</dbReference>
<evidence type="ECO:0000256" key="3">
    <source>
        <dbReference type="ARBA" id="ARBA00022741"/>
    </source>
</evidence>
<dbReference type="PROSITE" id="PS01351">
    <property type="entry name" value="MAPK"/>
    <property type="match status" value="1"/>
</dbReference>